<dbReference type="PANTHER" id="PTHR33917">
    <property type="entry name" value="PROTEIN EXECUTER 1, CHLOROPLASTIC"/>
    <property type="match status" value="1"/>
</dbReference>
<sequence length="79" mass="8670">MKVLKDVGELISLTLTQARNRQPLSKSTTFNRIEISASLDPLNGLYIGAHGLYTSEVVHLRRSLVNGKKTVALRSLHAA</sequence>
<name>A0ABS8RNX9_DATST</name>
<evidence type="ECO:0000313" key="2">
    <source>
        <dbReference type="Proteomes" id="UP000823775"/>
    </source>
</evidence>
<comment type="caution">
    <text evidence="1">The sequence shown here is derived from an EMBL/GenBank/DDBJ whole genome shotgun (WGS) entry which is preliminary data.</text>
</comment>
<evidence type="ECO:0000313" key="1">
    <source>
        <dbReference type="EMBL" id="MCD7447956.1"/>
    </source>
</evidence>
<proteinExistence type="predicted"/>
<dbReference type="EMBL" id="JACEIK010000049">
    <property type="protein sequence ID" value="MCD7447956.1"/>
    <property type="molecule type" value="Genomic_DNA"/>
</dbReference>
<keyword evidence="2" id="KW-1185">Reference proteome</keyword>
<organism evidence="1 2">
    <name type="scientific">Datura stramonium</name>
    <name type="common">Jimsonweed</name>
    <name type="synonym">Common thornapple</name>
    <dbReference type="NCBI Taxonomy" id="4076"/>
    <lineage>
        <taxon>Eukaryota</taxon>
        <taxon>Viridiplantae</taxon>
        <taxon>Streptophyta</taxon>
        <taxon>Embryophyta</taxon>
        <taxon>Tracheophyta</taxon>
        <taxon>Spermatophyta</taxon>
        <taxon>Magnoliopsida</taxon>
        <taxon>eudicotyledons</taxon>
        <taxon>Gunneridae</taxon>
        <taxon>Pentapetalae</taxon>
        <taxon>asterids</taxon>
        <taxon>lamiids</taxon>
        <taxon>Solanales</taxon>
        <taxon>Solanaceae</taxon>
        <taxon>Solanoideae</taxon>
        <taxon>Datureae</taxon>
        <taxon>Datura</taxon>
    </lineage>
</organism>
<accession>A0ABS8RNX9</accession>
<gene>
    <name evidence="1" type="primary">EX1</name>
    <name evidence="1" type="ORF">HAX54_036775</name>
</gene>
<dbReference type="InterPro" id="IPR044680">
    <property type="entry name" value="EX1/2"/>
</dbReference>
<dbReference type="Proteomes" id="UP000823775">
    <property type="component" value="Unassembled WGS sequence"/>
</dbReference>
<dbReference type="PANTHER" id="PTHR33917:SF3">
    <property type="entry name" value="PROTEIN EXECUTER 1, CHLOROPLASTIC"/>
    <property type="match status" value="1"/>
</dbReference>
<protein>
    <submittedName>
        <fullName evidence="1">Protein EXUTER 1, chloroplastic</fullName>
    </submittedName>
</protein>
<reference evidence="1 2" key="1">
    <citation type="journal article" date="2021" name="BMC Genomics">
        <title>Datura genome reveals duplications of psychoactive alkaloid biosynthetic genes and high mutation rate following tissue culture.</title>
        <authorList>
            <person name="Rajewski A."/>
            <person name="Carter-House D."/>
            <person name="Stajich J."/>
            <person name="Litt A."/>
        </authorList>
    </citation>
    <scope>NUCLEOTIDE SEQUENCE [LARGE SCALE GENOMIC DNA]</scope>
    <source>
        <strain evidence="1">AR-01</strain>
    </source>
</reference>